<evidence type="ECO:0000313" key="2">
    <source>
        <dbReference type="Proteomes" id="UP000182427"/>
    </source>
</evidence>
<organism evidence="1 2">
    <name type="scientific">Terriglobus roseus</name>
    <dbReference type="NCBI Taxonomy" id="392734"/>
    <lineage>
        <taxon>Bacteria</taxon>
        <taxon>Pseudomonadati</taxon>
        <taxon>Acidobacteriota</taxon>
        <taxon>Terriglobia</taxon>
        <taxon>Terriglobales</taxon>
        <taxon>Acidobacteriaceae</taxon>
        <taxon>Terriglobus</taxon>
    </lineage>
</organism>
<protein>
    <submittedName>
        <fullName evidence="1">Uncharacterized protein</fullName>
    </submittedName>
</protein>
<dbReference type="Proteomes" id="UP000182427">
    <property type="component" value="Chromosome I"/>
</dbReference>
<name>A0A1G7H8I9_9BACT</name>
<proteinExistence type="predicted"/>
<accession>A0A1G7H8I9</accession>
<dbReference type="EMBL" id="LT629690">
    <property type="protein sequence ID" value="SDE96752.1"/>
    <property type="molecule type" value="Genomic_DNA"/>
</dbReference>
<sequence>MLLPMKIHRRKCNGVFLGTLLRRGMSAIDGAASQISFALFWRSTSGYLYKFGLATRADRWHSMAIE</sequence>
<gene>
    <name evidence="1" type="ORF">SAMN05444167_0963</name>
</gene>
<reference evidence="1 2" key="1">
    <citation type="submission" date="2016-10" db="EMBL/GenBank/DDBJ databases">
        <authorList>
            <person name="de Groot N.N."/>
        </authorList>
    </citation>
    <scope>NUCLEOTIDE SEQUENCE [LARGE SCALE GENOMIC DNA]</scope>
    <source>
        <strain evidence="1 2">GAS232</strain>
    </source>
</reference>
<evidence type="ECO:0000313" key="1">
    <source>
        <dbReference type="EMBL" id="SDE96752.1"/>
    </source>
</evidence>
<dbReference type="AlphaFoldDB" id="A0A1G7H8I9"/>
<keyword evidence="2" id="KW-1185">Reference proteome</keyword>